<dbReference type="Proteomes" id="UP000009311">
    <property type="component" value="Unassembled WGS sequence"/>
</dbReference>
<evidence type="ECO:0000256" key="9">
    <source>
        <dbReference type="HAMAP-Rule" id="MF_00151"/>
    </source>
</evidence>
<feature type="binding site" evidence="9">
    <location>
        <begin position="89"/>
        <end position="91"/>
    </location>
    <ligand>
        <name>ATP</name>
        <dbReference type="ChEBI" id="CHEBI:30616"/>
    </ligand>
</feature>
<comment type="caution">
    <text evidence="11">The sequence shown here is derived from an EMBL/GenBank/DDBJ whole genome shotgun (WGS) entry which is preliminary data.</text>
</comment>
<reference evidence="11 12" key="1">
    <citation type="submission" date="2012-06" db="EMBL/GenBank/DDBJ databases">
        <title>Draft Genome Sequence of Lactobacillus pasteurii CRBIP 24.76T.</title>
        <authorList>
            <person name="Cousin S."/>
            <person name="Bouchier C."/>
            <person name="Loux V."/>
            <person name="Ma L."/>
            <person name="Creno S."/>
            <person name="Bizet C."/>
            <person name="Clermont D."/>
        </authorList>
    </citation>
    <scope>NUCLEOTIDE SEQUENCE [LARGE SCALE GENOMIC DNA]</scope>
    <source>
        <strain evidence="12">CRBIP 24.76T</strain>
    </source>
</reference>
<accession>I7LB96</accession>
<dbReference type="PRINTS" id="PR01020">
    <property type="entry name" value="LPSBIOSNTHSS"/>
</dbReference>
<feature type="binding site" evidence="9">
    <location>
        <position position="99"/>
    </location>
    <ligand>
        <name>ATP</name>
        <dbReference type="ChEBI" id="CHEBI:30616"/>
    </ligand>
</feature>
<comment type="catalytic activity">
    <reaction evidence="8 9">
        <text>(R)-4'-phosphopantetheine + ATP + H(+) = 3'-dephospho-CoA + diphosphate</text>
        <dbReference type="Rhea" id="RHEA:19801"/>
        <dbReference type="ChEBI" id="CHEBI:15378"/>
        <dbReference type="ChEBI" id="CHEBI:30616"/>
        <dbReference type="ChEBI" id="CHEBI:33019"/>
        <dbReference type="ChEBI" id="CHEBI:57328"/>
        <dbReference type="ChEBI" id="CHEBI:61723"/>
        <dbReference type="EC" id="2.7.7.3"/>
    </reaction>
</comment>
<dbReference type="GO" id="GO:0005737">
    <property type="term" value="C:cytoplasm"/>
    <property type="evidence" value="ECO:0007669"/>
    <property type="project" value="UniProtKB-SubCell"/>
</dbReference>
<dbReference type="GO" id="GO:0004595">
    <property type="term" value="F:pantetheine-phosphate adenylyltransferase activity"/>
    <property type="evidence" value="ECO:0007669"/>
    <property type="project" value="UniProtKB-UniRule"/>
</dbReference>
<dbReference type="RefSeq" id="WP_009559948.1">
    <property type="nucleotide sequence ID" value="NZ_AYZN01000001.1"/>
</dbReference>
<comment type="similarity">
    <text evidence="9">Belongs to the bacterial CoaD family.</text>
</comment>
<keyword evidence="1 9" id="KW-0963">Cytoplasm</keyword>
<feature type="binding site" evidence="9">
    <location>
        <position position="17"/>
    </location>
    <ligand>
        <name>ATP</name>
        <dbReference type="ChEBI" id="CHEBI:30616"/>
    </ligand>
</feature>
<dbReference type="EC" id="2.7.7.3" evidence="9"/>
<dbReference type="UniPathway" id="UPA00241">
    <property type="reaction ID" value="UER00355"/>
</dbReference>
<organism evidence="11 12">
    <name type="scientific">Lactobacillus pasteurii DSM 23907 = CRBIP 24.76</name>
    <dbReference type="NCBI Taxonomy" id="1423790"/>
    <lineage>
        <taxon>Bacteria</taxon>
        <taxon>Bacillati</taxon>
        <taxon>Bacillota</taxon>
        <taxon>Bacilli</taxon>
        <taxon>Lactobacillales</taxon>
        <taxon>Lactobacillaceae</taxon>
        <taxon>Lactobacillus</taxon>
    </lineage>
</organism>
<feature type="binding site" evidence="9">
    <location>
        <begin position="124"/>
        <end position="130"/>
    </location>
    <ligand>
        <name>ATP</name>
        <dbReference type="ChEBI" id="CHEBI:30616"/>
    </ligand>
</feature>
<dbReference type="EMBL" id="CAKD01000021">
    <property type="protein sequence ID" value="CCI85396.1"/>
    <property type="molecule type" value="Genomic_DNA"/>
</dbReference>
<gene>
    <name evidence="9" type="primary">coaD</name>
    <name evidence="11" type="ORF">BN53_04750</name>
</gene>
<evidence type="ECO:0000256" key="4">
    <source>
        <dbReference type="ARBA" id="ARBA00022741"/>
    </source>
</evidence>
<evidence type="ECO:0000256" key="1">
    <source>
        <dbReference type="ARBA" id="ARBA00022490"/>
    </source>
</evidence>
<dbReference type="SUPFAM" id="SSF52374">
    <property type="entry name" value="Nucleotidylyl transferase"/>
    <property type="match status" value="1"/>
</dbReference>
<dbReference type="CDD" id="cd02163">
    <property type="entry name" value="PPAT"/>
    <property type="match status" value="1"/>
</dbReference>
<proteinExistence type="inferred from homology"/>
<keyword evidence="6 9" id="KW-0460">Magnesium</keyword>
<comment type="subcellular location">
    <subcellularLocation>
        <location evidence="9">Cytoplasm</location>
    </subcellularLocation>
</comment>
<keyword evidence="5 9" id="KW-0067">ATP-binding</keyword>
<evidence type="ECO:0000256" key="3">
    <source>
        <dbReference type="ARBA" id="ARBA00022695"/>
    </source>
</evidence>
<evidence type="ECO:0000256" key="7">
    <source>
        <dbReference type="ARBA" id="ARBA00022993"/>
    </source>
</evidence>
<dbReference type="InterPro" id="IPR001980">
    <property type="entry name" value="PPAT"/>
</dbReference>
<dbReference type="InterPro" id="IPR014729">
    <property type="entry name" value="Rossmann-like_a/b/a_fold"/>
</dbReference>
<feature type="binding site" evidence="9">
    <location>
        <position position="74"/>
    </location>
    <ligand>
        <name>substrate</name>
    </ligand>
</feature>
<evidence type="ECO:0000259" key="10">
    <source>
        <dbReference type="Pfam" id="PF01467"/>
    </source>
</evidence>
<evidence type="ECO:0000256" key="5">
    <source>
        <dbReference type="ARBA" id="ARBA00022840"/>
    </source>
</evidence>
<dbReference type="PANTHER" id="PTHR21342">
    <property type="entry name" value="PHOSPHOPANTETHEINE ADENYLYLTRANSFERASE"/>
    <property type="match status" value="1"/>
</dbReference>
<protein>
    <recommendedName>
        <fullName evidence="9">Phosphopantetheine adenylyltransferase</fullName>
        <ecNumber evidence="9">2.7.7.3</ecNumber>
    </recommendedName>
    <alternativeName>
        <fullName evidence="9">Dephospho-CoA pyrophosphorylase</fullName>
    </alternativeName>
    <alternativeName>
        <fullName evidence="9">Pantetheine-phosphate adenylyltransferase</fullName>
        <shortName evidence="9">PPAT</shortName>
    </alternativeName>
</protein>
<evidence type="ECO:0000313" key="11">
    <source>
        <dbReference type="EMBL" id="CCI85396.1"/>
    </source>
</evidence>
<dbReference type="OrthoDB" id="9806661at2"/>
<comment type="subunit">
    <text evidence="9">Homohexamer.</text>
</comment>
<feature type="binding site" evidence="9">
    <location>
        <position position="88"/>
    </location>
    <ligand>
        <name>substrate</name>
    </ligand>
</feature>
<feature type="binding site" evidence="9">
    <location>
        <position position="41"/>
    </location>
    <ligand>
        <name>substrate</name>
    </ligand>
</feature>
<evidence type="ECO:0000256" key="8">
    <source>
        <dbReference type="ARBA" id="ARBA00029346"/>
    </source>
</evidence>
<dbReference type="HAMAP" id="MF_00151">
    <property type="entry name" value="PPAT_bact"/>
    <property type="match status" value="1"/>
</dbReference>
<sequence length="162" mass="17841">MTVAIFPGSFDPVTNGHLDIIAKASKLFDHLYVVVMTNTNKKGLLTAKERVDLLKSSTSNWSNVTIIARPAALTVEVAKEVNAQVIVRGLRNTSDFVYEQQIAIMNEKLDAEVATIFLTTKAENMAIASSMVKEIAYFNGDISKFVPAEVAKVLNEKLNHEK</sequence>
<dbReference type="PATRIC" id="fig|1423790.3.peg.369"/>
<dbReference type="STRING" id="1423790.BN53_04750"/>
<dbReference type="PANTHER" id="PTHR21342:SF1">
    <property type="entry name" value="PHOSPHOPANTETHEINE ADENYLYLTRANSFERASE"/>
    <property type="match status" value="1"/>
</dbReference>
<dbReference type="GO" id="GO:0005524">
    <property type="term" value="F:ATP binding"/>
    <property type="evidence" value="ECO:0007669"/>
    <property type="project" value="UniProtKB-KW"/>
</dbReference>
<keyword evidence="2 9" id="KW-0808">Transferase</keyword>
<evidence type="ECO:0000313" key="12">
    <source>
        <dbReference type="Proteomes" id="UP000009311"/>
    </source>
</evidence>
<keyword evidence="7 9" id="KW-0173">Coenzyme A biosynthesis</keyword>
<evidence type="ECO:0000256" key="2">
    <source>
        <dbReference type="ARBA" id="ARBA00022679"/>
    </source>
</evidence>
<evidence type="ECO:0000256" key="6">
    <source>
        <dbReference type="ARBA" id="ARBA00022842"/>
    </source>
</evidence>
<keyword evidence="3 9" id="KW-0548">Nucleotidyltransferase</keyword>
<keyword evidence="4 9" id="KW-0547">Nucleotide-binding</keyword>
<dbReference type="NCBIfam" id="TIGR01510">
    <property type="entry name" value="coaD_prev_kdtB"/>
    <property type="match status" value="1"/>
</dbReference>
<dbReference type="InterPro" id="IPR004821">
    <property type="entry name" value="Cyt_trans-like"/>
</dbReference>
<feature type="site" description="Transition state stabilizer" evidence="9">
    <location>
        <position position="17"/>
    </location>
</feature>
<dbReference type="GO" id="GO:0015937">
    <property type="term" value="P:coenzyme A biosynthetic process"/>
    <property type="evidence" value="ECO:0007669"/>
    <property type="project" value="UniProtKB-UniRule"/>
</dbReference>
<comment type="function">
    <text evidence="9">Reversibly transfers an adenylyl group from ATP to 4'-phosphopantetheine, yielding dephospho-CoA (dPCoA) and pyrophosphate.</text>
</comment>
<feature type="domain" description="Cytidyltransferase-like" evidence="10">
    <location>
        <begin position="5"/>
        <end position="134"/>
    </location>
</feature>
<dbReference type="NCBIfam" id="TIGR00125">
    <property type="entry name" value="cyt_tran_rel"/>
    <property type="match status" value="1"/>
</dbReference>
<name>I7LB96_9LACO</name>
<dbReference type="Pfam" id="PF01467">
    <property type="entry name" value="CTP_transf_like"/>
    <property type="match status" value="1"/>
</dbReference>
<dbReference type="AlphaFoldDB" id="I7LB96"/>
<dbReference type="eggNOG" id="COG0669">
    <property type="taxonomic scope" value="Bacteria"/>
</dbReference>
<comment type="pathway">
    <text evidence="9">Cofactor biosynthesis; coenzyme A biosynthesis; CoA from (R)-pantothenate: step 4/5.</text>
</comment>
<feature type="binding site" evidence="9">
    <location>
        <begin position="9"/>
        <end position="10"/>
    </location>
    <ligand>
        <name>ATP</name>
        <dbReference type="ChEBI" id="CHEBI:30616"/>
    </ligand>
</feature>
<feature type="binding site" evidence="9">
    <location>
        <position position="9"/>
    </location>
    <ligand>
        <name>substrate</name>
    </ligand>
</feature>
<dbReference type="Gene3D" id="3.40.50.620">
    <property type="entry name" value="HUPs"/>
    <property type="match status" value="1"/>
</dbReference>
<comment type="cofactor">
    <cofactor evidence="9">
        <name>Mg(2+)</name>
        <dbReference type="ChEBI" id="CHEBI:18420"/>
    </cofactor>
</comment>
<keyword evidence="12" id="KW-1185">Reference proteome</keyword>